<dbReference type="PANTHER" id="PTHR13966:SF5">
    <property type="entry name" value="ENDONUCLEASE G, MITOCHONDRIAL"/>
    <property type="match status" value="1"/>
</dbReference>
<dbReference type="InterPro" id="IPR018524">
    <property type="entry name" value="DNA/RNA_endonuclease_AS"/>
</dbReference>
<dbReference type="GO" id="GO:0003676">
    <property type="term" value="F:nucleic acid binding"/>
    <property type="evidence" value="ECO:0007669"/>
    <property type="project" value="InterPro"/>
</dbReference>
<dbReference type="SUPFAM" id="SSF54060">
    <property type="entry name" value="His-Me finger endonucleases"/>
    <property type="match status" value="1"/>
</dbReference>
<reference evidence="14" key="1">
    <citation type="submission" date="2022-07" db="EMBL/GenBank/DDBJ databases">
        <title>Genome Sequence of Leucocoprinus birnbaumii.</title>
        <authorList>
            <person name="Buettner E."/>
        </authorList>
    </citation>
    <scope>NUCLEOTIDE SEQUENCE</scope>
    <source>
        <strain evidence="14">VT141</strain>
    </source>
</reference>
<dbReference type="PANTHER" id="PTHR13966">
    <property type="entry name" value="ENDONUCLEASE RELATED"/>
    <property type="match status" value="1"/>
</dbReference>
<dbReference type="CDD" id="cd00091">
    <property type="entry name" value="NUC"/>
    <property type="match status" value="1"/>
</dbReference>
<evidence type="ECO:0000256" key="10">
    <source>
        <dbReference type="RuleBase" id="RU366055"/>
    </source>
</evidence>
<feature type="active site" description="Proton acceptor" evidence="8">
    <location>
        <position position="165"/>
    </location>
</feature>
<dbReference type="EC" id="3.1.30.-" evidence="10"/>
<dbReference type="PROSITE" id="PS01070">
    <property type="entry name" value="NUCLEASE_NON_SPEC"/>
    <property type="match status" value="1"/>
</dbReference>
<evidence type="ECO:0000313" key="14">
    <source>
        <dbReference type="EMBL" id="KAJ3563184.1"/>
    </source>
</evidence>
<dbReference type="GO" id="GO:0000014">
    <property type="term" value="F:single-stranded DNA endodeoxyribonuclease activity"/>
    <property type="evidence" value="ECO:0007669"/>
    <property type="project" value="TreeGrafter"/>
</dbReference>
<comment type="caution">
    <text evidence="14">The sequence shown here is derived from an EMBL/GenBank/DDBJ whole genome shotgun (WGS) entry which is preliminary data.</text>
</comment>
<comment type="cofactor">
    <cofactor evidence="1 10">
        <name>Mg(2+)</name>
        <dbReference type="ChEBI" id="CHEBI:18420"/>
    </cofactor>
</comment>
<protein>
    <recommendedName>
        <fullName evidence="10">Endonuclease</fullName>
        <ecNumber evidence="10">3.1.30.-</ecNumber>
    </recommendedName>
</protein>
<dbReference type="InterPro" id="IPR001604">
    <property type="entry name" value="Endo_G_ENPP1-like_dom"/>
</dbReference>
<evidence type="ECO:0000256" key="8">
    <source>
        <dbReference type="PIRSR" id="PIRSR640255-1"/>
    </source>
</evidence>
<organism evidence="14 15">
    <name type="scientific">Leucocoprinus birnbaumii</name>
    <dbReference type="NCBI Taxonomy" id="56174"/>
    <lineage>
        <taxon>Eukaryota</taxon>
        <taxon>Fungi</taxon>
        <taxon>Dikarya</taxon>
        <taxon>Basidiomycota</taxon>
        <taxon>Agaricomycotina</taxon>
        <taxon>Agaricomycetes</taxon>
        <taxon>Agaricomycetidae</taxon>
        <taxon>Agaricales</taxon>
        <taxon>Agaricineae</taxon>
        <taxon>Agaricaceae</taxon>
        <taxon>Leucocoprinus</taxon>
    </lineage>
</organism>
<feature type="binding site" evidence="9">
    <location>
        <position position="197"/>
    </location>
    <ligand>
        <name>Mg(2+)</name>
        <dbReference type="ChEBI" id="CHEBI:18420"/>
        <note>catalytic</note>
    </ligand>
</feature>
<keyword evidence="5 10" id="KW-0255">Endonuclease</keyword>
<dbReference type="Gene3D" id="3.40.570.10">
    <property type="entry name" value="Extracellular Endonuclease, subunit A"/>
    <property type="match status" value="1"/>
</dbReference>
<evidence type="ECO:0000259" key="13">
    <source>
        <dbReference type="SMART" id="SM00892"/>
    </source>
</evidence>
<dbReference type="EMBL" id="JANIEX010000786">
    <property type="protein sequence ID" value="KAJ3563184.1"/>
    <property type="molecule type" value="Genomic_DNA"/>
</dbReference>
<evidence type="ECO:0000256" key="4">
    <source>
        <dbReference type="ARBA" id="ARBA00022723"/>
    </source>
</evidence>
<dbReference type="GO" id="GO:0046872">
    <property type="term" value="F:metal ion binding"/>
    <property type="evidence" value="ECO:0007669"/>
    <property type="project" value="UniProtKB-KW"/>
</dbReference>
<dbReference type="GO" id="GO:0005743">
    <property type="term" value="C:mitochondrial inner membrane"/>
    <property type="evidence" value="ECO:0007669"/>
    <property type="project" value="TreeGrafter"/>
</dbReference>
<comment type="similarity">
    <text evidence="2 10">Belongs to the DNA/RNA non-specific endonuclease family.</text>
</comment>
<evidence type="ECO:0000256" key="5">
    <source>
        <dbReference type="ARBA" id="ARBA00022759"/>
    </source>
</evidence>
<sequence>MPGSAVVHAAVFTAGALLGGGIAAAVTSRKNQQVSALPTRPVPVPVPATPQPTAPVVHVGRTGAPAITESQELAVLKYGNPGPVSDLIQRKAYVAAYDRRLKHPAWTAEHLTLASLGKSRIVSSEEGSGGGGDRSNSTFKEDDSLPAMFRSKLSDYFRSGYDRGHMVPAADAKISQEAMDETFYLSNIAPQVGDGFNRHYWAYLEDWCRRLTGNFQDVYVFTVPLYLPKKEVDGKWRVSYEVIGNPPNVAVPTHFAKVVLTSKPSSPLTPEKLEVSTGAFVLPNAVIPDDAPLTSFVVPVDAVERAAGLTLFSDEVKAGSKHICQTAKCEVIVRRFDDARKNAKRIAAPKS</sequence>
<dbReference type="InterPro" id="IPR040255">
    <property type="entry name" value="Non-specific_endonuclease"/>
</dbReference>
<dbReference type="GO" id="GO:0006309">
    <property type="term" value="P:apoptotic DNA fragmentation"/>
    <property type="evidence" value="ECO:0007669"/>
    <property type="project" value="TreeGrafter"/>
</dbReference>
<keyword evidence="3 10" id="KW-0540">Nuclease</keyword>
<dbReference type="Proteomes" id="UP001213000">
    <property type="component" value="Unassembled WGS sequence"/>
</dbReference>
<evidence type="ECO:0000256" key="3">
    <source>
        <dbReference type="ARBA" id="ARBA00022722"/>
    </source>
</evidence>
<dbReference type="GO" id="GO:0005634">
    <property type="term" value="C:nucleus"/>
    <property type="evidence" value="ECO:0007669"/>
    <property type="project" value="TreeGrafter"/>
</dbReference>
<keyword evidence="7" id="KW-0460">Magnesium</keyword>
<dbReference type="InterPro" id="IPR044925">
    <property type="entry name" value="His-Me_finger_sf"/>
</dbReference>
<dbReference type="InterPro" id="IPR020821">
    <property type="entry name" value="ENPP1-3/EXOG-like_nuc-like"/>
</dbReference>
<feature type="region of interest" description="Disordered" evidence="11">
    <location>
        <begin position="122"/>
        <end position="142"/>
    </location>
</feature>
<evidence type="ECO:0000256" key="1">
    <source>
        <dbReference type="ARBA" id="ARBA00001946"/>
    </source>
</evidence>
<dbReference type="FunFam" id="3.40.570.10:FF:000008">
    <property type="entry name" value="Probable NUC1-dna/rna non-specific nuclease, mitochondrial"/>
    <property type="match status" value="1"/>
</dbReference>
<dbReference type="SMART" id="SM00892">
    <property type="entry name" value="Endonuclease_NS"/>
    <property type="match status" value="1"/>
</dbReference>
<evidence type="ECO:0000256" key="6">
    <source>
        <dbReference type="ARBA" id="ARBA00022801"/>
    </source>
</evidence>
<dbReference type="AlphaFoldDB" id="A0AAD5VL62"/>
<dbReference type="SMART" id="SM00477">
    <property type="entry name" value="NUC"/>
    <property type="match status" value="1"/>
</dbReference>
<evidence type="ECO:0000256" key="2">
    <source>
        <dbReference type="ARBA" id="ARBA00010052"/>
    </source>
</evidence>
<dbReference type="InterPro" id="IPR044929">
    <property type="entry name" value="DNA/RNA_non-sp_Endonuclease_sf"/>
</dbReference>
<evidence type="ECO:0000256" key="7">
    <source>
        <dbReference type="ARBA" id="ARBA00022842"/>
    </source>
</evidence>
<accession>A0AAD5VL62</accession>
<keyword evidence="6 10" id="KW-0378">Hydrolase</keyword>
<dbReference type="GO" id="GO:0004521">
    <property type="term" value="F:RNA endonuclease activity"/>
    <property type="evidence" value="ECO:0007669"/>
    <property type="project" value="TreeGrafter"/>
</dbReference>
<dbReference type="Pfam" id="PF01223">
    <property type="entry name" value="Endonuclease_NS"/>
    <property type="match status" value="1"/>
</dbReference>
<feature type="domain" description="DNA/RNA non-specific endonuclease/pyrophosphatase/phosphodiesterase" evidence="13">
    <location>
        <begin position="89"/>
        <end position="318"/>
    </location>
</feature>
<evidence type="ECO:0000256" key="9">
    <source>
        <dbReference type="PIRSR" id="PIRSR640255-2"/>
    </source>
</evidence>
<feature type="domain" description="ENPP1-3/EXOG-like endonuclease/phosphodiesterase" evidence="12">
    <location>
        <begin position="90"/>
        <end position="318"/>
    </location>
</feature>
<evidence type="ECO:0000313" key="15">
    <source>
        <dbReference type="Proteomes" id="UP001213000"/>
    </source>
</evidence>
<evidence type="ECO:0000259" key="12">
    <source>
        <dbReference type="SMART" id="SM00477"/>
    </source>
</evidence>
<proteinExistence type="inferred from homology"/>
<keyword evidence="4 9" id="KW-0479">Metal-binding</keyword>
<name>A0AAD5VL62_9AGAR</name>
<keyword evidence="15" id="KW-1185">Reference proteome</keyword>
<gene>
    <name evidence="14" type="ORF">NP233_g9101</name>
</gene>
<evidence type="ECO:0000256" key="11">
    <source>
        <dbReference type="SAM" id="MobiDB-lite"/>
    </source>
</evidence>